<proteinExistence type="inferred from homology"/>
<feature type="domain" description="Trichome birefringence-like C-terminal" evidence="2">
    <location>
        <begin position="2"/>
        <end position="230"/>
    </location>
</feature>
<dbReference type="PANTHER" id="PTHR32285">
    <property type="entry name" value="PROTEIN TRICHOME BIREFRINGENCE-LIKE 9-RELATED"/>
    <property type="match status" value="1"/>
</dbReference>
<gene>
    <name evidence="3" type="ORF">ILEXP_LOCUS18585</name>
    <name evidence="4" type="ORF">ILEXP_LOCUS18586</name>
</gene>
<keyword evidence="5" id="KW-1185">Reference proteome</keyword>
<dbReference type="Pfam" id="PF13839">
    <property type="entry name" value="PC-Esterase"/>
    <property type="match status" value="1"/>
</dbReference>
<dbReference type="PANTHER" id="PTHR32285:SF239">
    <property type="entry name" value="PROTEIN TRICHOME BIREFRINGENCE-LIKE 34"/>
    <property type="match status" value="1"/>
</dbReference>
<evidence type="ECO:0000256" key="1">
    <source>
        <dbReference type="ARBA" id="ARBA00007727"/>
    </source>
</evidence>
<name>A0ABC8RZN4_9AQUA</name>
<accession>A0ABC8RZN4</accession>
<dbReference type="AlphaFoldDB" id="A0ABC8RZN4"/>
<comment type="caution">
    <text evidence="4">The sequence shown here is derived from an EMBL/GenBank/DDBJ whole genome shotgun (WGS) entry which is preliminary data.</text>
</comment>
<organism evidence="4 5">
    <name type="scientific">Ilex paraguariensis</name>
    <name type="common">yerba mate</name>
    <dbReference type="NCBI Taxonomy" id="185542"/>
    <lineage>
        <taxon>Eukaryota</taxon>
        <taxon>Viridiplantae</taxon>
        <taxon>Streptophyta</taxon>
        <taxon>Embryophyta</taxon>
        <taxon>Tracheophyta</taxon>
        <taxon>Spermatophyta</taxon>
        <taxon>Magnoliopsida</taxon>
        <taxon>eudicotyledons</taxon>
        <taxon>Gunneridae</taxon>
        <taxon>Pentapetalae</taxon>
        <taxon>asterids</taxon>
        <taxon>campanulids</taxon>
        <taxon>Aquifoliales</taxon>
        <taxon>Aquifoliaceae</taxon>
        <taxon>Ilex</taxon>
    </lineage>
</organism>
<sequence>MKEYNISFDFYWAPYLVESNRDDTRFPFVRDHIVRIKAIEKHARQWINADILIFDSFAWWLENTTLLWGSFNSSDAIYKEVGRLRSYEMALKTWSDWLDIHVNRTRTQLFFMSLSPFHKLGEDWGMASDENCYSETEPITTDGYWGSMSDRRMMQIAEAAVHELRTRGLTVQILNITQLTEYRKEAHPSIYRKPWVPPTAEELSKPQKHSDCEHWCLPGVPDVWNELLYAYLLNYS</sequence>
<dbReference type="InterPro" id="IPR026057">
    <property type="entry name" value="TBL_C"/>
</dbReference>
<dbReference type="Proteomes" id="UP001642360">
    <property type="component" value="Unassembled WGS sequence"/>
</dbReference>
<evidence type="ECO:0000313" key="3">
    <source>
        <dbReference type="EMBL" id="CAK9150433.1"/>
    </source>
</evidence>
<evidence type="ECO:0000313" key="4">
    <source>
        <dbReference type="EMBL" id="CAK9150434.1"/>
    </source>
</evidence>
<reference evidence="4 5" key="1">
    <citation type="submission" date="2024-02" db="EMBL/GenBank/DDBJ databases">
        <authorList>
            <person name="Vignale AGUSTIN F."/>
            <person name="Sosa J E."/>
            <person name="Modenutti C."/>
        </authorList>
    </citation>
    <scope>NUCLEOTIDE SEQUENCE [LARGE SCALE GENOMIC DNA]</scope>
</reference>
<dbReference type="EMBL" id="CAUOFW020002036">
    <property type="protein sequence ID" value="CAK9150433.1"/>
    <property type="molecule type" value="Genomic_DNA"/>
</dbReference>
<evidence type="ECO:0000259" key="2">
    <source>
        <dbReference type="Pfam" id="PF13839"/>
    </source>
</evidence>
<comment type="similarity">
    <text evidence="1">Belongs to the PC-esterase family. TBL subfamily.</text>
</comment>
<protein>
    <recommendedName>
        <fullName evidence="2">Trichome birefringence-like C-terminal domain-containing protein</fullName>
    </recommendedName>
</protein>
<evidence type="ECO:0000313" key="5">
    <source>
        <dbReference type="Proteomes" id="UP001642360"/>
    </source>
</evidence>
<dbReference type="EMBL" id="CAUOFW020002036">
    <property type="protein sequence ID" value="CAK9150434.1"/>
    <property type="molecule type" value="Genomic_DNA"/>
</dbReference>
<dbReference type="InterPro" id="IPR029962">
    <property type="entry name" value="TBL"/>
</dbReference>